<dbReference type="Proteomes" id="UP000472270">
    <property type="component" value="Unassembled WGS sequence"/>
</dbReference>
<keyword evidence="5" id="KW-0539">Nucleus</keyword>
<evidence type="ECO:0000259" key="7">
    <source>
        <dbReference type="PROSITE" id="PS50157"/>
    </source>
</evidence>
<dbReference type="SMART" id="SM00355">
    <property type="entry name" value="ZnF_C2H2"/>
    <property type="match status" value="4"/>
</dbReference>
<dbReference type="GO" id="GO:0000978">
    <property type="term" value="F:RNA polymerase II cis-regulatory region sequence-specific DNA binding"/>
    <property type="evidence" value="ECO:0007669"/>
    <property type="project" value="TreeGrafter"/>
</dbReference>
<feature type="domain" description="C2H2-type" evidence="7">
    <location>
        <begin position="101"/>
        <end position="125"/>
    </location>
</feature>
<dbReference type="GO" id="GO:0005667">
    <property type="term" value="C:transcription regulator complex"/>
    <property type="evidence" value="ECO:0007669"/>
    <property type="project" value="TreeGrafter"/>
</dbReference>
<feature type="domain" description="C2H2-type" evidence="7">
    <location>
        <begin position="126"/>
        <end position="153"/>
    </location>
</feature>
<dbReference type="SUPFAM" id="SSF57667">
    <property type="entry name" value="beta-beta-alpha zinc fingers"/>
    <property type="match status" value="3"/>
</dbReference>
<keyword evidence="1" id="KW-0479">Metal-binding</keyword>
<dbReference type="PANTHER" id="PTHR14003:SF23">
    <property type="entry name" value="ZINC FINGER PROTEIN 143"/>
    <property type="match status" value="1"/>
</dbReference>
<evidence type="ECO:0000313" key="9">
    <source>
        <dbReference type="Proteomes" id="UP000472270"/>
    </source>
</evidence>
<evidence type="ECO:0000256" key="5">
    <source>
        <dbReference type="ARBA" id="ARBA00023242"/>
    </source>
</evidence>
<keyword evidence="4" id="KW-0862">Zinc</keyword>
<evidence type="ECO:0000256" key="1">
    <source>
        <dbReference type="ARBA" id="ARBA00022723"/>
    </source>
</evidence>
<dbReference type="GO" id="GO:0008270">
    <property type="term" value="F:zinc ion binding"/>
    <property type="evidence" value="ECO:0007669"/>
    <property type="project" value="UniProtKB-KW"/>
</dbReference>
<feature type="domain" description="C2H2-type" evidence="7">
    <location>
        <begin position="45"/>
        <end position="72"/>
    </location>
</feature>
<dbReference type="Pfam" id="PF00096">
    <property type="entry name" value="zf-C2H2"/>
    <property type="match status" value="3"/>
</dbReference>
<evidence type="ECO:0000256" key="4">
    <source>
        <dbReference type="ARBA" id="ARBA00022833"/>
    </source>
</evidence>
<protein>
    <recommendedName>
        <fullName evidence="7">C2H2-type domain-containing protein</fullName>
    </recommendedName>
</protein>
<dbReference type="GO" id="GO:0000785">
    <property type="term" value="C:chromatin"/>
    <property type="evidence" value="ECO:0007669"/>
    <property type="project" value="TreeGrafter"/>
</dbReference>
<dbReference type="Gene3D" id="3.30.160.60">
    <property type="entry name" value="Classic Zinc Finger"/>
    <property type="match status" value="4"/>
</dbReference>
<dbReference type="InterPro" id="IPR013087">
    <property type="entry name" value="Znf_C2H2_type"/>
</dbReference>
<proteinExistence type="predicted"/>
<dbReference type="InterPro" id="IPR036236">
    <property type="entry name" value="Znf_C2H2_sf"/>
</dbReference>
<dbReference type="PANTHER" id="PTHR14003">
    <property type="entry name" value="TRANSCRIPTIONAL REPRESSOR PROTEIN YY"/>
    <property type="match status" value="1"/>
</dbReference>
<dbReference type="PROSITE" id="PS50157">
    <property type="entry name" value="ZINC_FINGER_C2H2_2"/>
    <property type="match status" value="4"/>
</dbReference>
<reference evidence="8" key="2">
    <citation type="submission" date="2025-09" db="UniProtKB">
        <authorList>
            <consortium name="Ensembl"/>
        </authorList>
    </citation>
    <scope>IDENTIFICATION</scope>
</reference>
<keyword evidence="3 6" id="KW-0863">Zinc-finger</keyword>
<dbReference type="PROSITE" id="PS00028">
    <property type="entry name" value="ZINC_FINGER_C2H2_1"/>
    <property type="match status" value="2"/>
</dbReference>
<name>A0A673N0J0_9TELE</name>
<evidence type="ECO:0000313" key="8">
    <source>
        <dbReference type="Ensembl" id="ENSSRHP00000096250.1"/>
    </source>
</evidence>
<keyword evidence="9" id="KW-1185">Reference proteome</keyword>
<dbReference type="Ensembl" id="ENSSRHT00000098859.1">
    <property type="protein sequence ID" value="ENSSRHP00000096250.1"/>
    <property type="gene ID" value="ENSSRHG00000047285.1"/>
</dbReference>
<evidence type="ECO:0000256" key="3">
    <source>
        <dbReference type="ARBA" id="ARBA00022771"/>
    </source>
</evidence>
<feature type="domain" description="C2H2-type" evidence="7">
    <location>
        <begin position="73"/>
        <end position="100"/>
    </location>
</feature>
<dbReference type="GO" id="GO:0000981">
    <property type="term" value="F:DNA-binding transcription factor activity, RNA polymerase II-specific"/>
    <property type="evidence" value="ECO:0007669"/>
    <property type="project" value="TreeGrafter"/>
</dbReference>
<dbReference type="AlphaFoldDB" id="A0A673N0J0"/>
<sequence length="154" mass="17221">MGVPSKAESPKVSPGTITVNQTVSLSASHSARTSSANTISGDKRFVCSYCSKRFRCFSQLTIHQRSHTGEKPYRCTLCGKSYIQKGHLYTHQRTHTGEKPYRCSLCGKGFIQKYMHLRSHTGEKPYTCTKCGKGFTTKFNLNKHLSCQTCNNIS</sequence>
<evidence type="ECO:0000256" key="2">
    <source>
        <dbReference type="ARBA" id="ARBA00022737"/>
    </source>
</evidence>
<organism evidence="8 9">
    <name type="scientific">Sinocyclocheilus rhinocerous</name>
    <dbReference type="NCBI Taxonomy" id="307959"/>
    <lineage>
        <taxon>Eukaryota</taxon>
        <taxon>Metazoa</taxon>
        <taxon>Chordata</taxon>
        <taxon>Craniata</taxon>
        <taxon>Vertebrata</taxon>
        <taxon>Euteleostomi</taxon>
        <taxon>Actinopterygii</taxon>
        <taxon>Neopterygii</taxon>
        <taxon>Teleostei</taxon>
        <taxon>Ostariophysi</taxon>
        <taxon>Cypriniformes</taxon>
        <taxon>Cyprinidae</taxon>
        <taxon>Cyprininae</taxon>
        <taxon>Sinocyclocheilus</taxon>
    </lineage>
</organism>
<dbReference type="GO" id="GO:0031519">
    <property type="term" value="C:PcG protein complex"/>
    <property type="evidence" value="ECO:0007669"/>
    <property type="project" value="TreeGrafter"/>
</dbReference>
<keyword evidence="2" id="KW-0677">Repeat</keyword>
<accession>A0A673N0J0</accession>
<evidence type="ECO:0000256" key="6">
    <source>
        <dbReference type="PROSITE-ProRule" id="PRU00042"/>
    </source>
</evidence>
<reference evidence="8" key="1">
    <citation type="submission" date="2025-08" db="UniProtKB">
        <authorList>
            <consortium name="Ensembl"/>
        </authorList>
    </citation>
    <scope>IDENTIFICATION</scope>
</reference>